<organism evidence="3 4">
    <name type="scientific">Spirosoma flavum</name>
    <dbReference type="NCBI Taxonomy" id="2048557"/>
    <lineage>
        <taxon>Bacteria</taxon>
        <taxon>Pseudomonadati</taxon>
        <taxon>Bacteroidota</taxon>
        <taxon>Cytophagia</taxon>
        <taxon>Cytophagales</taxon>
        <taxon>Cytophagaceae</taxon>
        <taxon>Spirosoma</taxon>
    </lineage>
</organism>
<gene>
    <name evidence="3" type="ORF">ACFS25_20085</name>
</gene>
<keyword evidence="2" id="KW-0413">Isomerase</keyword>
<sequence length="415" mass="47579">MLDFQKLSATYHQALLRQVVPFWLKNSRDERYGGYFDLLSTTGDIIEGDKFVAMQAQQVWSFAWLYNTFDGQPTWLEHARHGAVFLNKFAHADTLACYAQLDRLGHPVAPSYTSIADSITAMAYVQVHRATGEDEWAMLAKQVFSILLQRRVVVRTEQATTIGGFRHLQHLSEAVAILKMVQEIKPLLDEETWRQNVDLALQDILYEFMDRRTDTIREYVLPEGAFANTPEGRRLNVGLTFQTANYLLDFYAESASLKSGLTINNNRKLGVQVVTWCLRLCEQAWDETNAGLNQYVDLKQQPFIFPDWQQKWAWVQVEALSALIKGYVYTRNPDCLKWFKRIHDYTFQHFPDSKQPGWNLVIDQHVQPILSAKAIPTVGCFSLIRCLAETGQLLAKCGPLYQKEQSGRTGMPLNS</sequence>
<proteinExistence type="inferred from homology"/>
<dbReference type="RefSeq" id="WP_381504528.1">
    <property type="nucleotide sequence ID" value="NZ_JBHUOM010000019.1"/>
</dbReference>
<dbReference type="InterPro" id="IPR008928">
    <property type="entry name" value="6-hairpin_glycosidase_sf"/>
</dbReference>
<dbReference type="EMBL" id="JBHUOM010000019">
    <property type="protein sequence ID" value="MFD2936093.1"/>
    <property type="molecule type" value="Genomic_DNA"/>
</dbReference>
<comment type="similarity">
    <text evidence="1">Belongs to the N-acylglucosamine 2-epimerase family.</text>
</comment>
<evidence type="ECO:0000313" key="4">
    <source>
        <dbReference type="Proteomes" id="UP001597512"/>
    </source>
</evidence>
<protein>
    <submittedName>
        <fullName evidence="3">AGE family epimerase/isomerase</fullName>
    </submittedName>
</protein>
<dbReference type="PANTHER" id="PTHR15108">
    <property type="entry name" value="N-ACYLGLUCOSAMINE-2-EPIMERASE"/>
    <property type="match status" value="1"/>
</dbReference>
<keyword evidence="4" id="KW-1185">Reference proteome</keyword>
<dbReference type="Gene3D" id="1.50.10.10">
    <property type="match status" value="1"/>
</dbReference>
<dbReference type="SUPFAM" id="SSF48208">
    <property type="entry name" value="Six-hairpin glycosidases"/>
    <property type="match status" value="1"/>
</dbReference>
<comment type="caution">
    <text evidence="3">The sequence shown here is derived from an EMBL/GenBank/DDBJ whole genome shotgun (WGS) entry which is preliminary data.</text>
</comment>
<dbReference type="InterPro" id="IPR012341">
    <property type="entry name" value="6hp_glycosidase-like_sf"/>
</dbReference>
<dbReference type="Proteomes" id="UP001597512">
    <property type="component" value="Unassembled WGS sequence"/>
</dbReference>
<dbReference type="Pfam" id="PF07221">
    <property type="entry name" value="GlcNAc_2-epim"/>
    <property type="match status" value="1"/>
</dbReference>
<reference evidence="4" key="1">
    <citation type="journal article" date="2019" name="Int. J. Syst. Evol. Microbiol.">
        <title>The Global Catalogue of Microorganisms (GCM) 10K type strain sequencing project: providing services to taxonomists for standard genome sequencing and annotation.</title>
        <authorList>
            <consortium name="The Broad Institute Genomics Platform"/>
            <consortium name="The Broad Institute Genome Sequencing Center for Infectious Disease"/>
            <person name="Wu L."/>
            <person name="Ma J."/>
        </authorList>
    </citation>
    <scope>NUCLEOTIDE SEQUENCE [LARGE SCALE GENOMIC DNA]</scope>
    <source>
        <strain evidence="4">KCTC 52490</strain>
    </source>
</reference>
<evidence type="ECO:0000256" key="1">
    <source>
        <dbReference type="ARBA" id="ARBA00008558"/>
    </source>
</evidence>
<name>A0ABW6ANV2_9BACT</name>
<accession>A0ABW6ANV2</accession>
<dbReference type="InterPro" id="IPR010819">
    <property type="entry name" value="AGE/CE"/>
</dbReference>
<evidence type="ECO:0000313" key="3">
    <source>
        <dbReference type="EMBL" id="MFD2936093.1"/>
    </source>
</evidence>
<evidence type="ECO:0000256" key="2">
    <source>
        <dbReference type="ARBA" id="ARBA00023235"/>
    </source>
</evidence>